<dbReference type="Proteomes" id="UP000249842">
    <property type="component" value="Unassembled WGS sequence"/>
</dbReference>
<evidence type="ECO:0000313" key="3">
    <source>
        <dbReference type="EMBL" id="RAK60640.1"/>
    </source>
</evidence>
<organism evidence="3 4">
    <name type="scientific">Phenylobacterium hankyongense</name>
    <dbReference type="NCBI Taxonomy" id="1813876"/>
    <lineage>
        <taxon>Bacteria</taxon>
        <taxon>Pseudomonadati</taxon>
        <taxon>Pseudomonadota</taxon>
        <taxon>Alphaproteobacteria</taxon>
        <taxon>Caulobacterales</taxon>
        <taxon>Caulobacteraceae</taxon>
        <taxon>Phenylobacterium</taxon>
    </lineage>
</organism>
<protein>
    <recommendedName>
        <fullName evidence="2">DUF4168 domain-containing protein</fullName>
    </recommendedName>
</protein>
<gene>
    <name evidence="3" type="ORF">DJ021_12885</name>
</gene>
<evidence type="ECO:0000313" key="4">
    <source>
        <dbReference type="Proteomes" id="UP000249842"/>
    </source>
</evidence>
<sequence length="134" mass="13200">MTALAMVAAASLTGAAQAQTAAAPAAPAASAPTPDTGAGAAFNDEQVKHFAAALMSVKKVSDEYQPKIAAASGDAATTLRNDMATKMHDALTSSGVSDADYAAIAAAVPKDPALKIRIGQQMADLQAAAGTTGQ</sequence>
<reference evidence="4" key="1">
    <citation type="submission" date="2018-05" db="EMBL/GenBank/DDBJ databases">
        <authorList>
            <person name="Li X."/>
        </authorList>
    </citation>
    <scope>NUCLEOTIDE SEQUENCE [LARGE SCALE GENOMIC DNA]</scope>
    <source>
        <strain evidence="4">HKS-05</strain>
    </source>
</reference>
<feature type="domain" description="DUF4168" evidence="2">
    <location>
        <begin position="43"/>
        <end position="118"/>
    </location>
</feature>
<dbReference type="InterPro" id="IPR025433">
    <property type="entry name" value="DUF4168"/>
</dbReference>
<dbReference type="Pfam" id="PF13767">
    <property type="entry name" value="DUF4168"/>
    <property type="match status" value="1"/>
</dbReference>
<feature type="signal peptide" evidence="1">
    <location>
        <begin position="1"/>
        <end position="18"/>
    </location>
</feature>
<name>A0A328AZT9_9CAUL</name>
<keyword evidence="4" id="KW-1185">Reference proteome</keyword>
<proteinExistence type="predicted"/>
<feature type="chain" id="PRO_5016272825" description="DUF4168 domain-containing protein" evidence="1">
    <location>
        <begin position="19"/>
        <end position="134"/>
    </location>
</feature>
<dbReference type="AlphaFoldDB" id="A0A328AZT9"/>
<dbReference type="EMBL" id="QFYP01000001">
    <property type="protein sequence ID" value="RAK60640.1"/>
    <property type="molecule type" value="Genomic_DNA"/>
</dbReference>
<accession>A0A328AZT9</accession>
<comment type="caution">
    <text evidence="3">The sequence shown here is derived from an EMBL/GenBank/DDBJ whole genome shotgun (WGS) entry which is preliminary data.</text>
</comment>
<keyword evidence="1" id="KW-0732">Signal</keyword>
<evidence type="ECO:0000256" key="1">
    <source>
        <dbReference type="SAM" id="SignalP"/>
    </source>
</evidence>
<evidence type="ECO:0000259" key="2">
    <source>
        <dbReference type="Pfam" id="PF13767"/>
    </source>
</evidence>